<dbReference type="Gene3D" id="1.10.1380.10">
    <property type="entry name" value="Neutral endopeptidase , domain2"/>
    <property type="match status" value="1"/>
</dbReference>
<keyword evidence="1" id="KW-0732">Signal</keyword>
<dbReference type="InterPro" id="IPR024079">
    <property type="entry name" value="MetalloPept_cat_dom_sf"/>
</dbReference>
<accession>A0A1E1WWQ9</accession>
<dbReference type="AlphaFoldDB" id="A0A1E1WWQ9"/>
<proteinExistence type="evidence at transcript level"/>
<evidence type="ECO:0000313" key="2">
    <source>
        <dbReference type="EMBL" id="JAT91422.1"/>
    </source>
</evidence>
<dbReference type="EMBL" id="GFAC01007766">
    <property type="protein sequence ID" value="JAT91422.1"/>
    <property type="molecule type" value="mRNA"/>
</dbReference>
<feature type="chain" id="PRO_5009115882" evidence="1">
    <location>
        <begin position="26"/>
        <end position="146"/>
    </location>
</feature>
<feature type="signal peptide" evidence="1">
    <location>
        <begin position="1"/>
        <end position="25"/>
    </location>
</feature>
<dbReference type="SUPFAM" id="SSF55486">
    <property type="entry name" value="Metalloproteases ('zincins'), catalytic domain"/>
    <property type="match status" value="1"/>
</dbReference>
<dbReference type="GO" id="GO:0008237">
    <property type="term" value="F:metallopeptidase activity"/>
    <property type="evidence" value="ECO:0007669"/>
    <property type="project" value="InterPro"/>
</dbReference>
<name>A0A1E1WWQ9_9ACAR</name>
<dbReference type="InterPro" id="IPR042089">
    <property type="entry name" value="Peptidase_M13_dom_2"/>
</dbReference>
<protein>
    <submittedName>
        <fullName evidence="2">Putative secreted protein</fullName>
    </submittedName>
</protein>
<reference evidence="2" key="1">
    <citation type="journal article" date="2017" name="Front. Cell. Infect. Microbiol.">
        <title>The Distinct Transcriptional Response of the Midgut of Amblyomma sculptum and Amblyomma aureolatum Ticks to Rickettsia rickettsii Correlates to Their Differences in Susceptibility to Infection.</title>
        <authorList>
            <person name="Martins L.A."/>
            <person name="Galletti M.F.B.M."/>
            <person name="Ribeiro J.M."/>
            <person name="Fujita A."/>
            <person name="Costa F.B."/>
            <person name="Labruna M.B."/>
            <person name="Daffre S."/>
            <person name="Fogaca A.C."/>
        </authorList>
    </citation>
    <scope>NUCLEOTIDE SEQUENCE</scope>
</reference>
<feature type="non-terminal residue" evidence="2">
    <location>
        <position position="146"/>
    </location>
</feature>
<dbReference type="PROSITE" id="PS51257">
    <property type="entry name" value="PROKAR_LIPOPROTEIN"/>
    <property type="match status" value="1"/>
</dbReference>
<sequence>MYGMKMYSFQAAIVVCGCVLLHATADDVVESSRCHGEDPSSSWLCCKKDKQQETIDHNQRPCNNFYKYVCDTFGDSKGDKMEQYLKKELNKKIIRILQENVLLPTLHESTKESTGEQEAMSVTTLGKKVYKACLLDAERKEKKKYK</sequence>
<dbReference type="Gene3D" id="3.40.390.10">
    <property type="entry name" value="Collagenase (Catalytic Domain)"/>
    <property type="match status" value="1"/>
</dbReference>
<organism evidence="2">
    <name type="scientific">Amblyomma aureolatum</name>
    <dbReference type="NCBI Taxonomy" id="187763"/>
    <lineage>
        <taxon>Eukaryota</taxon>
        <taxon>Metazoa</taxon>
        <taxon>Ecdysozoa</taxon>
        <taxon>Arthropoda</taxon>
        <taxon>Chelicerata</taxon>
        <taxon>Arachnida</taxon>
        <taxon>Acari</taxon>
        <taxon>Parasitiformes</taxon>
        <taxon>Ixodida</taxon>
        <taxon>Ixodoidea</taxon>
        <taxon>Ixodidae</taxon>
        <taxon>Amblyomminae</taxon>
        <taxon>Amblyomma</taxon>
    </lineage>
</organism>
<evidence type="ECO:0000256" key="1">
    <source>
        <dbReference type="SAM" id="SignalP"/>
    </source>
</evidence>